<dbReference type="PANTHER" id="PTHR42734:SF5">
    <property type="entry name" value="IRON TRANSPORT SYSTEM ATP-BINDING PROTEIN HI_0361-RELATED"/>
    <property type="match status" value="1"/>
</dbReference>
<dbReference type="GO" id="GO:0016887">
    <property type="term" value="F:ATP hydrolysis activity"/>
    <property type="evidence" value="ECO:0007669"/>
    <property type="project" value="InterPro"/>
</dbReference>
<proteinExistence type="inferred from homology"/>
<dbReference type="GO" id="GO:0005524">
    <property type="term" value="F:ATP binding"/>
    <property type="evidence" value="ECO:0007669"/>
    <property type="project" value="UniProtKB-KW"/>
</dbReference>
<dbReference type="PANTHER" id="PTHR42734">
    <property type="entry name" value="METAL TRANSPORT SYSTEM ATP-BINDING PROTEIN TM_0124-RELATED"/>
    <property type="match status" value="1"/>
</dbReference>
<sequence>MKKNIAVQVDDLTVAYNYKPVLWDIDLEIPEGVLMAIVGPNGAGKSTLIKSILGILKPIAGSVSIFGKSYEKQRHLVAYVPQKGSVDWDFPTTALDVVTMGTYGSLGWIKRPGQKEKKRIFRSVGKSWYACF</sequence>
<keyword evidence="2" id="KW-0813">Transport</keyword>
<comment type="similarity">
    <text evidence="1">Belongs to the ABC transporter superfamily.</text>
</comment>
<organism evidence="4 5">
    <name type="scientific">Algibacter lectus</name>
    <dbReference type="NCBI Taxonomy" id="221126"/>
    <lineage>
        <taxon>Bacteria</taxon>
        <taxon>Pseudomonadati</taxon>
        <taxon>Bacteroidota</taxon>
        <taxon>Flavobacteriia</taxon>
        <taxon>Flavobacteriales</taxon>
        <taxon>Flavobacteriaceae</taxon>
        <taxon>Algibacter</taxon>
    </lineage>
</organism>
<evidence type="ECO:0000313" key="5">
    <source>
        <dbReference type="Proteomes" id="UP000029644"/>
    </source>
</evidence>
<evidence type="ECO:0000313" key="4">
    <source>
        <dbReference type="EMBL" id="GAL60661.1"/>
    </source>
</evidence>
<protein>
    <submittedName>
        <fullName evidence="4">Manganese ABC transporter ATP-binding protein SitB</fullName>
    </submittedName>
</protein>
<name>A0A090V759_9FLAO</name>
<gene>
    <name evidence="4" type="ORF">JCM19300_3599</name>
</gene>
<dbReference type="Gene3D" id="3.40.50.300">
    <property type="entry name" value="P-loop containing nucleotide triphosphate hydrolases"/>
    <property type="match status" value="1"/>
</dbReference>
<keyword evidence="4" id="KW-0547">Nucleotide-binding</keyword>
<dbReference type="InterPro" id="IPR027417">
    <property type="entry name" value="P-loop_NTPase"/>
</dbReference>
<dbReference type="Proteomes" id="UP000029644">
    <property type="component" value="Unassembled WGS sequence"/>
</dbReference>
<evidence type="ECO:0000256" key="2">
    <source>
        <dbReference type="ARBA" id="ARBA00022448"/>
    </source>
</evidence>
<dbReference type="InterPro" id="IPR050153">
    <property type="entry name" value="Metal_Ion_Import_ABC"/>
</dbReference>
<dbReference type="InterPro" id="IPR003439">
    <property type="entry name" value="ABC_transporter-like_ATP-bd"/>
</dbReference>
<accession>A0A090V759</accession>
<dbReference type="Pfam" id="PF00005">
    <property type="entry name" value="ABC_tran"/>
    <property type="match status" value="1"/>
</dbReference>
<reference evidence="4 5" key="1">
    <citation type="journal article" date="2014" name="Genome Announc.">
        <title>Draft Genome Sequences of Marine Flavobacterium Algibacter lectus Strains SS8 and NR4.</title>
        <authorList>
            <person name="Takatani N."/>
            <person name="Nakanishi M."/>
            <person name="Meirelles P."/>
            <person name="Mino S."/>
            <person name="Suda W."/>
            <person name="Oshima K."/>
            <person name="Hattori M."/>
            <person name="Ohkuma M."/>
            <person name="Hosokawa M."/>
            <person name="Miyashita K."/>
            <person name="Thompson F.L."/>
            <person name="Niwa A."/>
            <person name="Sawabe T."/>
            <person name="Sawabe T."/>
        </authorList>
    </citation>
    <scope>NUCLEOTIDE SEQUENCE [LARGE SCALE GENOMIC DNA]</scope>
    <source>
        <strain evidence="4 5">JCM 19300</strain>
    </source>
</reference>
<keyword evidence="4" id="KW-0067">ATP-binding</keyword>
<dbReference type="EMBL" id="BBNQ01000001">
    <property type="protein sequence ID" value="GAL60661.1"/>
    <property type="molecule type" value="Genomic_DNA"/>
</dbReference>
<dbReference type="AlphaFoldDB" id="A0A090V759"/>
<feature type="domain" description="ABC transporter" evidence="3">
    <location>
        <begin position="24"/>
        <end position="91"/>
    </location>
</feature>
<evidence type="ECO:0000259" key="3">
    <source>
        <dbReference type="Pfam" id="PF00005"/>
    </source>
</evidence>
<comment type="caution">
    <text evidence="4">The sequence shown here is derived from an EMBL/GenBank/DDBJ whole genome shotgun (WGS) entry which is preliminary data.</text>
</comment>
<evidence type="ECO:0000256" key="1">
    <source>
        <dbReference type="ARBA" id="ARBA00005417"/>
    </source>
</evidence>
<dbReference type="SUPFAM" id="SSF52540">
    <property type="entry name" value="P-loop containing nucleoside triphosphate hydrolases"/>
    <property type="match status" value="1"/>
</dbReference>